<feature type="transmembrane region" description="Helical" evidence="6">
    <location>
        <begin position="145"/>
        <end position="169"/>
    </location>
</feature>
<dbReference type="InterPro" id="IPR036259">
    <property type="entry name" value="MFS_trans_sf"/>
</dbReference>
<dbReference type="InterPro" id="IPR052983">
    <property type="entry name" value="MFS_Riboflavin_Transporter"/>
</dbReference>
<protein>
    <submittedName>
        <fullName evidence="7">MFS transporter</fullName>
    </submittedName>
</protein>
<feature type="transmembrane region" description="Helical" evidence="6">
    <location>
        <begin position="348"/>
        <end position="367"/>
    </location>
</feature>
<dbReference type="SUPFAM" id="SSF103473">
    <property type="entry name" value="MFS general substrate transporter"/>
    <property type="match status" value="1"/>
</dbReference>
<gene>
    <name evidence="8" type="ORF">E4K64_37120</name>
    <name evidence="7" type="ORF">E4K66_37735</name>
</gene>
<feature type="transmembrane region" description="Helical" evidence="6">
    <location>
        <begin position="221"/>
        <end position="245"/>
    </location>
</feature>
<dbReference type="Gene3D" id="1.20.1250.20">
    <property type="entry name" value="MFS general substrate transporter like domains"/>
    <property type="match status" value="1"/>
</dbReference>
<keyword evidence="2" id="KW-0813">Transport</keyword>
<keyword evidence="3 6" id="KW-0812">Transmembrane</keyword>
<reference evidence="7 10" key="1">
    <citation type="submission" date="2019-03" db="EMBL/GenBank/DDBJ databases">
        <title>Bradyrhizobium strains diversity isolated from Chamaecrista fasciculata.</title>
        <authorList>
            <person name="Urquiaga M.C.O."/>
            <person name="Hungria M."/>
            <person name="Delamuta J.R.M."/>
        </authorList>
    </citation>
    <scope>NUCLEOTIDE SEQUENCE [LARGE SCALE GENOMIC DNA]</scope>
    <source>
        <strain evidence="7 10">CNPSo 3424</strain>
    </source>
</reference>
<dbReference type="Proteomes" id="UP000298225">
    <property type="component" value="Unassembled WGS sequence"/>
</dbReference>
<comment type="caution">
    <text evidence="7">The sequence shown here is derived from an EMBL/GenBank/DDBJ whole genome shotgun (WGS) entry which is preliminary data.</text>
</comment>
<dbReference type="RefSeq" id="WP_126261401.1">
    <property type="nucleotide sequence ID" value="NZ_SPQS01000044.1"/>
</dbReference>
<feature type="transmembrane region" description="Helical" evidence="6">
    <location>
        <begin position="373"/>
        <end position="396"/>
    </location>
</feature>
<feature type="transmembrane region" description="Helical" evidence="6">
    <location>
        <begin position="284"/>
        <end position="302"/>
    </location>
</feature>
<evidence type="ECO:0000256" key="6">
    <source>
        <dbReference type="SAM" id="Phobius"/>
    </source>
</evidence>
<feature type="transmembrane region" description="Helical" evidence="6">
    <location>
        <begin position="54"/>
        <end position="76"/>
    </location>
</feature>
<dbReference type="GO" id="GO:0022857">
    <property type="term" value="F:transmembrane transporter activity"/>
    <property type="evidence" value="ECO:0007669"/>
    <property type="project" value="InterPro"/>
</dbReference>
<evidence type="ECO:0000313" key="10">
    <source>
        <dbReference type="Proteomes" id="UP000298225"/>
    </source>
</evidence>
<dbReference type="Proteomes" id="UP000297700">
    <property type="component" value="Unassembled WGS sequence"/>
</dbReference>
<dbReference type="Pfam" id="PF07690">
    <property type="entry name" value="MFS_1"/>
    <property type="match status" value="1"/>
</dbReference>
<name>A0A4Y9KU38_9BRAD</name>
<dbReference type="InterPro" id="IPR011701">
    <property type="entry name" value="MFS"/>
</dbReference>
<dbReference type="PANTHER" id="PTHR43385">
    <property type="entry name" value="RIBOFLAVIN TRANSPORTER RIBJ"/>
    <property type="match status" value="1"/>
</dbReference>
<evidence type="ECO:0000256" key="1">
    <source>
        <dbReference type="ARBA" id="ARBA00004141"/>
    </source>
</evidence>
<dbReference type="OrthoDB" id="7200137at2"/>
<dbReference type="GO" id="GO:0016020">
    <property type="term" value="C:membrane"/>
    <property type="evidence" value="ECO:0007669"/>
    <property type="project" value="UniProtKB-SubCell"/>
</dbReference>
<evidence type="ECO:0000313" key="7">
    <source>
        <dbReference type="EMBL" id="TFV29439.1"/>
    </source>
</evidence>
<keyword evidence="4 6" id="KW-1133">Transmembrane helix</keyword>
<feature type="transmembrane region" description="Helical" evidence="6">
    <location>
        <begin position="20"/>
        <end position="42"/>
    </location>
</feature>
<proteinExistence type="predicted"/>
<sequence length="404" mass="42861">MRLEPRRSPPIRENDRLVVVALGGAGIISYGTLYYCVASIAKEASRDLAVTEEWLLACFSFALLASALMSLVAGRFMDRYGAGKTMKVASFVGAASLGIAATSWNAVVFAIALFGMQLASAFLFYEAAFVFLVQRDAVHAKRQMAALTLIVGFSSTLFWPLTSLLLTSICWRQVCWIYGGCNVLLAFPLIQLALGKSSATLGEQNTVCGSQDQSSSKPIDLVLITVGFSLTTFAFSALLGRMIPILSSIGLDLQETALVSTLFGPSQLAVRLFAGWFSERISPIQLTIFSCLMLSAATIVIVPASHSLVGIAIFVALVGFSSGLNSICRGSLPLSVFGPGGYGTRVGLITTFRLSTASFAPFFFSFIQNNYGIGLALGSLTVCAVGSTLSFAFVGVRSKAEPGQ</sequence>
<evidence type="ECO:0000256" key="4">
    <source>
        <dbReference type="ARBA" id="ARBA00022989"/>
    </source>
</evidence>
<dbReference type="PANTHER" id="PTHR43385:SF1">
    <property type="entry name" value="RIBOFLAVIN TRANSPORTER RIBJ"/>
    <property type="match status" value="1"/>
</dbReference>
<evidence type="ECO:0000256" key="3">
    <source>
        <dbReference type="ARBA" id="ARBA00022692"/>
    </source>
</evidence>
<evidence type="ECO:0000256" key="2">
    <source>
        <dbReference type="ARBA" id="ARBA00022448"/>
    </source>
</evidence>
<feature type="transmembrane region" description="Helical" evidence="6">
    <location>
        <begin position="308"/>
        <end position="327"/>
    </location>
</feature>
<dbReference type="EMBL" id="SPQU01000051">
    <property type="protein sequence ID" value="TFV29439.1"/>
    <property type="molecule type" value="Genomic_DNA"/>
</dbReference>
<evidence type="ECO:0000256" key="5">
    <source>
        <dbReference type="ARBA" id="ARBA00023136"/>
    </source>
</evidence>
<keyword evidence="10" id="KW-1185">Reference proteome</keyword>
<reference evidence="8 9" key="2">
    <citation type="submission" date="2019-03" db="EMBL/GenBank/DDBJ databases">
        <title>Bradyrhizobium strains diversity.</title>
        <authorList>
            <person name="Urquiaga M.C.O."/>
            <person name="Hungria M."/>
            <person name="Delamuta J.R.M."/>
            <person name="Klepa M.S."/>
        </authorList>
    </citation>
    <scope>NUCLEOTIDE SEQUENCE [LARGE SCALE GENOMIC DNA]</scope>
    <source>
        <strain evidence="8 9">CNPSo 3426</strain>
    </source>
</reference>
<feature type="transmembrane region" description="Helical" evidence="6">
    <location>
        <begin position="88"/>
        <end position="107"/>
    </location>
</feature>
<accession>A0A4Y9KU38</accession>
<feature type="transmembrane region" description="Helical" evidence="6">
    <location>
        <begin position="175"/>
        <end position="194"/>
    </location>
</feature>
<dbReference type="EMBL" id="SPQS01000044">
    <property type="protein sequence ID" value="TFV68409.1"/>
    <property type="molecule type" value="Genomic_DNA"/>
</dbReference>
<keyword evidence="5 6" id="KW-0472">Membrane</keyword>
<evidence type="ECO:0000313" key="8">
    <source>
        <dbReference type="EMBL" id="TFV68409.1"/>
    </source>
</evidence>
<accession>A0A4Y9NKL7</accession>
<organism evidence="7 10">
    <name type="scientific">Bradyrhizobium frederickii</name>
    <dbReference type="NCBI Taxonomy" id="2560054"/>
    <lineage>
        <taxon>Bacteria</taxon>
        <taxon>Pseudomonadati</taxon>
        <taxon>Pseudomonadota</taxon>
        <taxon>Alphaproteobacteria</taxon>
        <taxon>Hyphomicrobiales</taxon>
        <taxon>Nitrobacteraceae</taxon>
        <taxon>Bradyrhizobium</taxon>
    </lineage>
</organism>
<dbReference type="AlphaFoldDB" id="A0A4Y9KU38"/>
<feature type="transmembrane region" description="Helical" evidence="6">
    <location>
        <begin position="113"/>
        <end position="133"/>
    </location>
</feature>
<comment type="subcellular location">
    <subcellularLocation>
        <location evidence="1">Membrane</location>
        <topology evidence="1">Multi-pass membrane protein</topology>
    </subcellularLocation>
</comment>
<evidence type="ECO:0000313" key="9">
    <source>
        <dbReference type="Proteomes" id="UP000297700"/>
    </source>
</evidence>